<evidence type="ECO:0000313" key="3">
    <source>
        <dbReference type="Proteomes" id="UP000672097"/>
    </source>
</evidence>
<reference evidence="2 3" key="1">
    <citation type="submission" date="2021-04" db="EMBL/GenBank/DDBJ databases">
        <title>The genome sequence of type strain Ideonella paludis KCTC 32238.</title>
        <authorList>
            <person name="Liu Y."/>
        </authorList>
    </citation>
    <scope>NUCLEOTIDE SEQUENCE [LARGE SCALE GENOMIC DNA]</scope>
    <source>
        <strain evidence="2 3">KCTC 32238</strain>
    </source>
</reference>
<sequence>MSTDRPELAALMRLREEQPELALKQAQALLANCDEFSPGTEVALLHLVTSWVYETQGDWLPALEAATRATRLAAPLGGEWAAQAWIRLASVQSQLQAYADALECIDKAGSNLALMREPTPETQERLRYITLCVLEGAGRWEEAQAVAANLPEDAGTRHRFAMAYAMANACLRRADPHAAAHWLERCRPSALTRQQQACMASAEMSLHCLTQDLPAAQALLRWADCQLPAFPAVLAQMRVLMAEAYVKQGQLQEAQSLIDSVHLQADTLTTDEHALFWRVQAQVSLALGRSAQALEARNHEAACIEARQKLLNDYQVKSAQLTLHHLEARLLLAHTAQEVQQLKRAVYHHEVLLARMAPPAQQAPSLVAELLVDRHLSDLRGPTGLLDLQRLGFSLLFQPIISVRQHRWLACEVLLRLHHPQWGHLAPAEVVPRLERAGDMAEVGPWILDQACQALQRLQAQGQPALCMALNLTRSQLQSNTWPAQAMRLLARYGLAPVQVEWEISEAMAVDEDADVRRGLSRLRELGFGLSVDDYGTGYCNVARLIEVAPQRVKIDRSLIQAAQEAAGDERALKSLIESSHAMDMQVTAVGVETPALLQRLQKLGCDAVQGYGVAPPLSPSGLMHWQPALHPIGQ</sequence>
<dbReference type="CDD" id="cd01948">
    <property type="entry name" value="EAL"/>
    <property type="match status" value="1"/>
</dbReference>
<name>A0ABS5E300_9BURK</name>
<dbReference type="Proteomes" id="UP000672097">
    <property type="component" value="Unassembled WGS sequence"/>
</dbReference>
<gene>
    <name evidence="2" type="ORF">KAK11_20880</name>
</gene>
<dbReference type="SMART" id="SM00052">
    <property type="entry name" value="EAL"/>
    <property type="match status" value="1"/>
</dbReference>
<dbReference type="RefSeq" id="WP_210811499.1">
    <property type="nucleotide sequence ID" value="NZ_JAGQDG010000010.1"/>
</dbReference>
<dbReference type="Pfam" id="PF00563">
    <property type="entry name" value="EAL"/>
    <property type="match status" value="1"/>
</dbReference>
<protein>
    <submittedName>
        <fullName evidence="2">EAL domain-containing protein</fullName>
    </submittedName>
</protein>
<dbReference type="InterPro" id="IPR050706">
    <property type="entry name" value="Cyclic-di-GMP_PDE-like"/>
</dbReference>
<dbReference type="InterPro" id="IPR035919">
    <property type="entry name" value="EAL_sf"/>
</dbReference>
<keyword evidence="3" id="KW-1185">Reference proteome</keyword>
<proteinExistence type="predicted"/>
<comment type="caution">
    <text evidence="2">The sequence shown here is derived from an EMBL/GenBank/DDBJ whole genome shotgun (WGS) entry which is preliminary data.</text>
</comment>
<dbReference type="InterPro" id="IPR001633">
    <property type="entry name" value="EAL_dom"/>
</dbReference>
<feature type="domain" description="EAL" evidence="1">
    <location>
        <begin position="372"/>
        <end position="631"/>
    </location>
</feature>
<dbReference type="InterPro" id="IPR011990">
    <property type="entry name" value="TPR-like_helical_dom_sf"/>
</dbReference>
<dbReference type="PANTHER" id="PTHR33121">
    <property type="entry name" value="CYCLIC DI-GMP PHOSPHODIESTERASE PDEF"/>
    <property type="match status" value="1"/>
</dbReference>
<dbReference type="Gene3D" id="1.25.40.10">
    <property type="entry name" value="Tetratricopeptide repeat domain"/>
    <property type="match status" value="1"/>
</dbReference>
<dbReference type="SUPFAM" id="SSF141868">
    <property type="entry name" value="EAL domain-like"/>
    <property type="match status" value="1"/>
</dbReference>
<dbReference type="PANTHER" id="PTHR33121:SF70">
    <property type="entry name" value="SIGNALING PROTEIN YKOW"/>
    <property type="match status" value="1"/>
</dbReference>
<accession>A0ABS5E300</accession>
<dbReference type="EMBL" id="JAGQDG010000010">
    <property type="protein sequence ID" value="MBQ0937793.1"/>
    <property type="molecule type" value="Genomic_DNA"/>
</dbReference>
<dbReference type="PROSITE" id="PS50883">
    <property type="entry name" value="EAL"/>
    <property type="match status" value="1"/>
</dbReference>
<organism evidence="2 3">
    <name type="scientific">Ideonella paludis</name>
    <dbReference type="NCBI Taxonomy" id="1233411"/>
    <lineage>
        <taxon>Bacteria</taxon>
        <taxon>Pseudomonadati</taxon>
        <taxon>Pseudomonadota</taxon>
        <taxon>Betaproteobacteria</taxon>
        <taxon>Burkholderiales</taxon>
        <taxon>Sphaerotilaceae</taxon>
        <taxon>Ideonella</taxon>
    </lineage>
</organism>
<dbReference type="Gene3D" id="3.20.20.450">
    <property type="entry name" value="EAL domain"/>
    <property type="match status" value="1"/>
</dbReference>
<dbReference type="SUPFAM" id="SSF48452">
    <property type="entry name" value="TPR-like"/>
    <property type="match status" value="1"/>
</dbReference>
<evidence type="ECO:0000259" key="1">
    <source>
        <dbReference type="PROSITE" id="PS50883"/>
    </source>
</evidence>
<evidence type="ECO:0000313" key="2">
    <source>
        <dbReference type="EMBL" id="MBQ0937793.1"/>
    </source>
</evidence>